<comment type="caution">
    <text evidence="4">The sequence shown here is derived from an EMBL/GenBank/DDBJ whole genome shotgun (WGS) entry which is preliminary data.</text>
</comment>
<dbReference type="GO" id="GO:0003864">
    <property type="term" value="F:3-methyl-2-oxobutanoate hydroxymethyltransferase activity"/>
    <property type="evidence" value="ECO:0007669"/>
    <property type="project" value="UniProtKB-EC"/>
</dbReference>
<accession>X1B051</accession>
<keyword evidence="3" id="KW-0808">Transferase</keyword>
<evidence type="ECO:0000256" key="1">
    <source>
        <dbReference type="ARBA" id="ARBA00008676"/>
    </source>
</evidence>
<sequence>MKIPVLGIGAGVDVDGQILICGDMLGYFEAFTPKFVKKYASVAKVITDAIKEYVEDVHASRFPATEHTYSVIPEEKDKFEKMLKKYMKQ</sequence>
<evidence type="ECO:0000313" key="4">
    <source>
        <dbReference type="EMBL" id="GAG88989.1"/>
    </source>
</evidence>
<dbReference type="EMBL" id="BART01010464">
    <property type="protein sequence ID" value="GAG88989.1"/>
    <property type="molecule type" value="Genomic_DNA"/>
</dbReference>
<dbReference type="Pfam" id="PF02548">
    <property type="entry name" value="Pantoate_transf"/>
    <property type="match status" value="1"/>
</dbReference>
<dbReference type="InterPro" id="IPR040442">
    <property type="entry name" value="Pyrv_kinase-like_dom_sf"/>
</dbReference>
<reference evidence="4" key="1">
    <citation type="journal article" date="2014" name="Front. Microbiol.">
        <title>High frequency of phylogenetically diverse reductive dehalogenase-homologous genes in deep subseafloor sedimentary metagenomes.</title>
        <authorList>
            <person name="Kawai M."/>
            <person name="Futagami T."/>
            <person name="Toyoda A."/>
            <person name="Takaki Y."/>
            <person name="Nishi S."/>
            <person name="Hori S."/>
            <person name="Arai W."/>
            <person name="Tsubouchi T."/>
            <person name="Morono Y."/>
            <person name="Uchiyama I."/>
            <person name="Ito T."/>
            <person name="Fujiyama A."/>
            <person name="Inagaki F."/>
            <person name="Takami H."/>
        </authorList>
    </citation>
    <scope>NUCLEOTIDE SEQUENCE</scope>
    <source>
        <strain evidence="4">Expedition CK06-06</strain>
    </source>
</reference>
<proteinExistence type="inferred from homology"/>
<name>X1B051_9ZZZZ</name>
<evidence type="ECO:0000256" key="3">
    <source>
        <dbReference type="ARBA" id="ARBA00022679"/>
    </source>
</evidence>
<dbReference type="SUPFAM" id="SSF51621">
    <property type="entry name" value="Phosphoenolpyruvate/pyruvate domain"/>
    <property type="match status" value="1"/>
</dbReference>
<dbReference type="EC" id="2.1.2.11" evidence="2"/>
<dbReference type="GO" id="GO:0015940">
    <property type="term" value="P:pantothenate biosynthetic process"/>
    <property type="evidence" value="ECO:0007669"/>
    <property type="project" value="InterPro"/>
</dbReference>
<dbReference type="AlphaFoldDB" id="X1B051"/>
<dbReference type="GO" id="GO:0005737">
    <property type="term" value="C:cytoplasm"/>
    <property type="evidence" value="ECO:0007669"/>
    <property type="project" value="TreeGrafter"/>
</dbReference>
<evidence type="ECO:0000256" key="2">
    <source>
        <dbReference type="ARBA" id="ARBA00012618"/>
    </source>
</evidence>
<dbReference type="Gene3D" id="3.20.20.60">
    <property type="entry name" value="Phosphoenolpyruvate-binding domains"/>
    <property type="match status" value="1"/>
</dbReference>
<comment type="similarity">
    <text evidence="1">Belongs to the PanB family.</text>
</comment>
<organism evidence="4">
    <name type="scientific">marine sediment metagenome</name>
    <dbReference type="NCBI Taxonomy" id="412755"/>
    <lineage>
        <taxon>unclassified sequences</taxon>
        <taxon>metagenomes</taxon>
        <taxon>ecological metagenomes</taxon>
    </lineage>
</organism>
<dbReference type="InterPro" id="IPR015813">
    <property type="entry name" value="Pyrv/PenolPyrv_kinase-like_dom"/>
</dbReference>
<dbReference type="InterPro" id="IPR003700">
    <property type="entry name" value="Pantoate_hydroxy_MeTrfase"/>
</dbReference>
<protein>
    <recommendedName>
        <fullName evidence="2">3-methyl-2-oxobutanoate hydroxymethyltransferase</fullName>
        <ecNumber evidence="2">2.1.2.11</ecNumber>
    </recommendedName>
</protein>
<dbReference type="PANTHER" id="PTHR20881">
    <property type="entry name" value="3-METHYL-2-OXOBUTANOATE HYDROXYMETHYLTRANSFERASE"/>
    <property type="match status" value="1"/>
</dbReference>
<gene>
    <name evidence="4" type="ORF">S01H4_22738</name>
</gene>
<dbReference type="GO" id="GO:0000287">
    <property type="term" value="F:magnesium ion binding"/>
    <property type="evidence" value="ECO:0007669"/>
    <property type="project" value="TreeGrafter"/>
</dbReference>
<dbReference type="PANTHER" id="PTHR20881:SF0">
    <property type="entry name" value="3-METHYL-2-OXOBUTANOATE HYDROXYMETHYLTRANSFERASE"/>
    <property type="match status" value="1"/>
</dbReference>